<evidence type="ECO:0000256" key="1">
    <source>
        <dbReference type="SAM" id="Phobius"/>
    </source>
</evidence>
<feature type="transmembrane region" description="Helical" evidence="1">
    <location>
        <begin position="136"/>
        <end position="154"/>
    </location>
</feature>
<sequence length="458" mass="54239">MNKVIFFILSLSSILLFYNGDVPHFSFRVYITSLIIQILSIYIIFIDDKYPYSLKKIFFLFSYFFFGVAPIVQFYSRSSFYGGRELKEVEYFLMNTLLIIIIIIYNFLYNKFFRQIQIHKIVVNKYNLNKATPKQVLILIFLSIFSLVTTFYFLDFDINKMFFRGLYGEEESGVASISSSSAMALMQTIRPISILCLMYYLSTPNRKIFISILLLIIAILTIFPTSVARFYAAAVYLPLVLISFKFTKIKNLFSLLFMSGLLFVFPFLNNFRYFDVNQKIKFEFEFDMFSSAHFDSYYNFSLILFEDLITYGRQLIGVLLFWVPRSVWENKPIGSGAFLAKEVNLIWENISANYFAEGFINFGFVGILLFLIIISYVTALIDKKYWKFFYREENNFFQVLYFIILSMLFFAMRGDLLSSTAFTVGFIVSYYFIFYVFTKLVRNNKKLYQKDRRWQSRV</sequence>
<dbReference type="NCBIfam" id="TIGR04370">
    <property type="entry name" value="glyco_rpt_poly"/>
    <property type="match status" value="1"/>
</dbReference>
<feature type="transmembrane region" description="Helical" evidence="1">
    <location>
        <begin position="29"/>
        <end position="45"/>
    </location>
</feature>
<keyword evidence="3" id="KW-1185">Reference proteome</keyword>
<feature type="transmembrane region" description="Helical" evidence="1">
    <location>
        <begin position="359"/>
        <end position="381"/>
    </location>
</feature>
<organism evidence="2 3">
    <name type="scientific">Haoranjiania flava</name>
    <dbReference type="NCBI Taxonomy" id="1856322"/>
    <lineage>
        <taxon>Bacteria</taxon>
        <taxon>Pseudomonadati</taxon>
        <taxon>Bacteroidota</taxon>
        <taxon>Chitinophagia</taxon>
        <taxon>Chitinophagales</taxon>
        <taxon>Chitinophagaceae</taxon>
        <taxon>Haoranjiania</taxon>
    </lineage>
</organism>
<protein>
    <submittedName>
        <fullName evidence="2">Oligosaccharide repeat unit polymerase</fullName>
    </submittedName>
</protein>
<proteinExistence type="predicted"/>
<dbReference type="Proteomes" id="UP001209317">
    <property type="component" value="Unassembled WGS sequence"/>
</dbReference>
<reference evidence="2" key="1">
    <citation type="submission" date="2022-10" db="EMBL/GenBank/DDBJ databases">
        <authorList>
            <person name="Kim H.S."/>
            <person name="Kim J.-S."/>
            <person name="Suh M.K."/>
            <person name="Eom M.K."/>
            <person name="Lee J.-S."/>
        </authorList>
    </citation>
    <scope>NUCLEOTIDE SEQUENCE</scope>
    <source>
        <strain evidence="2">LIP-5</strain>
    </source>
</reference>
<dbReference type="EMBL" id="JAOTPL010000011">
    <property type="protein sequence ID" value="MCU7694613.1"/>
    <property type="molecule type" value="Genomic_DNA"/>
</dbReference>
<keyword evidence="1" id="KW-1133">Transmembrane helix</keyword>
<feature type="transmembrane region" description="Helical" evidence="1">
    <location>
        <begin position="57"/>
        <end position="76"/>
    </location>
</feature>
<feature type="transmembrane region" description="Helical" evidence="1">
    <location>
        <begin position="252"/>
        <end position="271"/>
    </location>
</feature>
<evidence type="ECO:0000313" key="3">
    <source>
        <dbReference type="Proteomes" id="UP001209317"/>
    </source>
</evidence>
<feature type="transmembrane region" description="Helical" evidence="1">
    <location>
        <begin position="417"/>
        <end position="437"/>
    </location>
</feature>
<evidence type="ECO:0000313" key="2">
    <source>
        <dbReference type="EMBL" id="MCU7694613.1"/>
    </source>
</evidence>
<comment type="caution">
    <text evidence="2">The sequence shown here is derived from an EMBL/GenBank/DDBJ whole genome shotgun (WGS) entry which is preliminary data.</text>
</comment>
<gene>
    <name evidence="2" type="ORF">OD355_08810</name>
</gene>
<keyword evidence="1" id="KW-0472">Membrane</keyword>
<keyword evidence="1" id="KW-0812">Transmembrane</keyword>
<accession>A0AAE3IPE2</accession>
<feature type="transmembrane region" description="Helical" evidence="1">
    <location>
        <begin position="91"/>
        <end position="109"/>
    </location>
</feature>
<dbReference type="AlphaFoldDB" id="A0AAE3IPE2"/>
<feature type="transmembrane region" description="Helical" evidence="1">
    <location>
        <begin position="208"/>
        <end position="232"/>
    </location>
</feature>
<feature type="transmembrane region" description="Helical" evidence="1">
    <location>
        <begin position="393"/>
        <end position="411"/>
    </location>
</feature>
<name>A0AAE3IPE2_9BACT</name>
<dbReference type="RefSeq" id="WP_263038099.1">
    <property type="nucleotide sequence ID" value="NZ_JAOTPL010000011.1"/>
</dbReference>